<dbReference type="EMBL" id="QFBC01000003">
    <property type="protein sequence ID" value="PWE56802.1"/>
    <property type="molecule type" value="Genomic_DNA"/>
</dbReference>
<name>A0A2U2DU19_9HYPH</name>
<accession>A0A2U2DU19</accession>
<sequence>MSAIAEKRDIIDIAAMVEADPGCVLLDEDLYAQFIADLKAGVKAFVPDLSTATSRKKIASEAYAITRKKTAIDEAGKKMNEDRRKEINIVDAKRRAVKADLDEIAADARRPLDQWEAQEEARIDYCKSILKHIEDCGNGFIGGEPQAFGILLHELEEKIVINSELGEFEEQARVAHKIALDKVKAAFEAHKRAEADRIELEKLRAEKEERDRAEAARLEKERIAKEAADREAREKAEYAENVRRQAEAAERAQKEAAERERRAVEAARLEAEQKAQAAIAKAEAEARAIKEAAERAEQERQAAAKREQEEREARERDREHRGKIMSEAKQAIMAQGVKEDVAKKIVLAVIAGEVPHIKMEF</sequence>
<organism evidence="2 3">
    <name type="scientific">Metarhizobium album</name>
    <dbReference type="NCBI Taxonomy" id="2182425"/>
    <lineage>
        <taxon>Bacteria</taxon>
        <taxon>Pseudomonadati</taxon>
        <taxon>Pseudomonadota</taxon>
        <taxon>Alphaproteobacteria</taxon>
        <taxon>Hyphomicrobiales</taxon>
        <taxon>Rhizobiaceae</taxon>
        <taxon>Metarhizobium</taxon>
    </lineage>
</organism>
<dbReference type="AlphaFoldDB" id="A0A2U2DU19"/>
<gene>
    <name evidence="2" type="ORF">DEM27_10595</name>
</gene>
<comment type="caution">
    <text evidence="2">The sequence shown here is derived from an EMBL/GenBank/DDBJ whole genome shotgun (WGS) entry which is preliminary data.</text>
</comment>
<evidence type="ECO:0000256" key="1">
    <source>
        <dbReference type="SAM" id="MobiDB-lite"/>
    </source>
</evidence>
<feature type="region of interest" description="Disordered" evidence="1">
    <location>
        <begin position="291"/>
        <end position="325"/>
    </location>
</feature>
<evidence type="ECO:0008006" key="4">
    <source>
        <dbReference type="Google" id="ProtNLM"/>
    </source>
</evidence>
<proteinExistence type="predicted"/>
<reference evidence="2 3" key="1">
    <citation type="submission" date="2018-05" db="EMBL/GenBank/DDBJ databases">
        <title>The draft genome of strain NS-104.</title>
        <authorList>
            <person name="Hang P."/>
            <person name="Jiang J."/>
        </authorList>
    </citation>
    <scope>NUCLEOTIDE SEQUENCE [LARGE SCALE GENOMIC DNA]</scope>
    <source>
        <strain evidence="2 3">NS-104</strain>
    </source>
</reference>
<protein>
    <recommendedName>
        <fullName evidence="4">DUF1351 domain-containing protein</fullName>
    </recommendedName>
</protein>
<evidence type="ECO:0000313" key="2">
    <source>
        <dbReference type="EMBL" id="PWE56802.1"/>
    </source>
</evidence>
<keyword evidence="3" id="KW-1185">Reference proteome</keyword>
<dbReference type="RefSeq" id="WP_109458177.1">
    <property type="nucleotide sequence ID" value="NZ_QFBC01000003.1"/>
</dbReference>
<evidence type="ECO:0000313" key="3">
    <source>
        <dbReference type="Proteomes" id="UP000245252"/>
    </source>
</evidence>
<dbReference type="Proteomes" id="UP000245252">
    <property type="component" value="Unassembled WGS sequence"/>
</dbReference>
<dbReference type="OrthoDB" id="7032309at2"/>